<evidence type="ECO:0000256" key="1">
    <source>
        <dbReference type="SAM" id="Phobius"/>
    </source>
</evidence>
<keyword evidence="1" id="KW-1133">Transmembrane helix</keyword>
<dbReference type="EMBL" id="MVHP01000041">
    <property type="protein sequence ID" value="ORA59832.1"/>
    <property type="molecule type" value="Genomic_DNA"/>
</dbReference>
<feature type="chain" id="PRO_5039141603" description="Cellulose synthase" evidence="2">
    <location>
        <begin position="21"/>
        <end position="645"/>
    </location>
</feature>
<feature type="transmembrane region" description="Helical" evidence="1">
    <location>
        <begin position="616"/>
        <end position="638"/>
    </location>
</feature>
<feature type="signal peptide" evidence="2">
    <location>
        <begin position="1"/>
        <end position="20"/>
    </location>
</feature>
<dbReference type="STRING" id="81858.BST23_23910"/>
<dbReference type="AlphaFoldDB" id="A0A0M2ZMA8"/>
<dbReference type="OrthoDB" id="4434569at2"/>
<evidence type="ECO:0000256" key="2">
    <source>
        <dbReference type="SAM" id="SignalP"/>
    </source>
</evidence>
<protein>
    <recommendedName>
        <fullName evidence="5">Cellulose synthase</fullName>
    </recommendedName>
</protein>
<sequence length="645" mass="67354">MKTIVRSVAAAVVLVAALWAQVMQPVLPEASAEPRGHGVPGSNVTPPIVWPELGLPDRLELIGANQTTGVSVPVPSGVKPTTLTGQIGSVVNVNQGRIEVLDGRGIVLGTIPVPGDLATVPFRVDISAAEIKDGQAQLNFVLRDKAAATDSCSQPPALALSQLAAAFSGPTPDPRTVADFLPGYLDQVLIRVGSAPTESQQQAALDLVAELTQLYRPMPVRIEVDNSGGPVPPGRSIARRVIDIRDGGTAGLKVEKPGTPDAVLAITGTGQELVQQVDLFADRRFSLAQTPSAATLSALEDRSKATNIKTFAQLGMTGEASVLGTSTLYAGFDVSKFAVGPISHAKVHLKAKYTPVVGGEASVLIRSGSTVLATHVLDDSGVLDVTGDIPPESITSTIGMAMELRYTPRQECAPVNDRMTFALDPQSTVTVTPGTHNRGGFPILPMAFTPDFDVAIDSPEHLTYAAQAINLMGQQTTVALRPRLTTFAAAATSGTGLLAVTGGSELADAAMNPPIQPGAPNTVSFNASPDTDLDLGGPLGLVQAFTHNGRTVLAISGSGDWSLVGDALNYIRGLENRWASLTGDVVATGAERQTVNLTVREGGGLVNEYPGDHWKWWAWVSLAAGAAIVIAAVTLIVVRRRRRTQ</sequence>
<comment type="caution">
    <text evidence="3">The sequence shown here is derived from an EMBL/GenBank/DDBJ whole genome shotgun (WGS) entry which is preliminary data.</text>
</comment>
<accession>A0A0M2ZMA8</accession>
<keyword evidence="1" id="KW-0472">Membrane</keyword>
<gene>
    <name evidence="3" type="ORF">BST23_23910</name>
</gene>
<keyword evidence="1" id="KW-0812">Transmembrane</keyword>
<evidence type="ECO:0008006" key="5">
    <source>
        <dbReference type="Google" id="ProtNLM"/>
    </source>
</evidence>
<evidence type="ECO:0000313" key="4">
    <source>
        <dbReference type="Proteomes" id="UP000192772"/>
    </source>
</evidence>
<dbReference type="RefSeq" id="WP_046751739.1">
    <property type="nucleotide sequence ID" value="NZ_LBNO01000023.1"/>
</dbReference>
<proteinExistence type="predicted"/>
<reference evidence="3 4" key="1">
    <citation type="submission" date="2017-02" db="EMBL/GenBank/DDBJ databases">
        <title>The new phylogeny of genus Mycobacterium.</title>
        <authorList>
            <person name="Tortoli E."/>
            <person name="Trovato A."/>
            <person name="Cirillo D.M."/>
        </authorList>
    </citation>
    <scope>NUCLEOTIDE SEQUENCE [LARGE SCALE GENOMIC DNA]</scope>
    <source>
        <strain evidence="3 4">FI-09383</strain>
    </source>
</reference>
<keyword evidence="2" id="KW-0732">Signal</keyword>
<evidence type="ECO:0000313" key="3">
    <source>
        <dbReference type="EMBL" id="ORA59832.1"/>
    </source>
</evidence>
<name>A0A0M2ZMA8_9MYCO</name>
<organism evidence="3 4">
    <name type="scientific">Mycolicibacterium elephantis</name>
    <dbReference type="NCBI Taxonomy" id="81858"/>
    <lineage>
        <taxon>Bacteria</taxon>
        <taxon>Bacillati</taxon>
        <taxon>Actinomycetota</taxon>
        <taxon>Actinomycetes</taxon>
        <taxon>Mycobacteriales</taxon>
        <taxon>Mycobacteriaceae</taxon>
        <taxon>Mycolicibacterium</taxon>
    </lineage>
</organism>
<dbReference type="Proteomes" id="UP000192772">
    <property type="component" value="Unassembled WGS sequence"/>
</dbReference>